<gene>
    <name evidence="2" type="ORF">H4Q32_009799</name>
</gene>
<feature type="compositionally biased region" description="Polar residues" evidence="1">
    <location>
        <begin position="227"/>
        <end position="236"/>
    </location>
</feature>
<feature type="region of interest" description="Disordered" evidence="1">
    <location>
        <begin position="440"/>
        <end position="547"/>
    </location>
</feature>
<feature type="compositionally biased region" description="Polar residues" evidence="1">
    <location>
        <begin position="465"/>
        <end position="474"/>
    </location>
</feature>
<comment type="caution">
    <text evidence="2">The sequence shown here is derived from an EMBL/GenBank/DDBJ whole genome shotgun (WGS) entry which is preliminary data.</text>
</comment>
<feature type="region of interest" description="Disordered" evidence="1">
    <location>
        <begin position="212"/>
        <end position="256"/>
    </location>
</feature>
<sequence length="547" mass="60965">MEEQRCTLTPTTPQQAHAYSPGMEAFTIKDPKDGNVLKANFDQICSMVSRAHSFKKRNPQKMSLSPGVQGSIRRSSFSPQTTADSDTYNTLTTKSASFNPISDKERMDYESLQREQDQLLRLVSQAQSGRMDEQRCSINPLSPGHIDNSQSDQDVEKFFKLIANTQNRRLDDQRATLNLLPEVKSPHGMTVQDSDQLFSMGSRIDDQRCSAPKIQLGSPAPPKKSHSQQVSPTNHPYESGSPTKSSRRSGSFSPASEVQNCIDQDQFFSLVHHAQQRRMDDQRCSFEPFKKTSFSPKNPNVSPTAEDPEQFFKLISNFQSGRLDDQRMTLNAFPGIQNSGTGTRRENNKALAPQIVLTPASPAVPKKVCSRPSSPTLSVSESDTPVRPPPRSASFSPERLLHDDISAQISFQISMCFPPHQPCPLPEVFLTIGQPGETIVIPLTPRPGRPLSLNVNPPRQHRSRSASPHKSPASQGHPRPSSPHPRDMASPMVPYEDYISLNQRIQNTQLQQNNVRDRAEPNKDAKKGKGKSNGKKEKKEASKEKRK</sequence>
<evidence type="ECO:0000313" key="3">
    <source>
        <dbReference type="Proteomes" id="UP000830375"/>
    </source>
</evidence>
<accession>A0ABQ8MT79</accession>
<dbReference type="PANTHER" id="PTHR47503">
    <property type="entry name" value="PURKINJE CELL PROTEIN 2"/>
    <property type="match status" value="1"/>
</dbReference>
<feature type="compositionally biased region" description="Polar residues" evidence="1">
    <location>
        <begin position="500"/>
        <end position="514"/>
    </location>
</feature>
<dbReference type="InterPro" id="IPR003109">
    <property type="entry name" value="GoLoco_motif"/>
</dbReference>
<feature type="compositionally biased region" description="Polar residues" evidence="1">
    <location>
        <begin position="371"/>
        <end position="383"/>
    </location>
</feature>
<feature type="compositionally biased region" description="Polar residues" evidence="1">
    <location>
        <begin position="60"/>
        <end position="91"/>
    </location>
</feature>
<evidence type="ECO:0000256" key="1">
    <source>
        <dbReference type="SAM" id="MobiDB-lite"/>
    </source>
</evidence>
<reference evidence="2 3" key="1">
    <citation type="submission" date="2022-01" db="EMBL/GenBank/DDBJ databases">
        <title>A high-quality chromosome-level genome assembly of rohu carp, Labeo rohita.</title>
        <authorList>
            <person name="Arick M.A. II"/>
            <person name="Hsu C.-Y."/>
            <person name="Magbanua Z."/>
            <person name="Pechanova O."/>
            <person name="Grover C."/>
            <person name="Miller E."/>
            <person name="Thrash A."/>
            <person name="Ezzel L."/>
            <person name="Alam S."/>
            <person name="Benzie J."/>
            <person name="Hamilton M."/>
            <person name="Karsi A."/>
            <person name="Lawrence M.L."/>
            <person name="Peterson D.G."/>
        </authorList>
    </citation>
    <scope>NUCLEOTIDE SEQUENCE [LARGE SCALE GENOMIC DNA]</scope>
    <source>
        <strain evidence="3">BAU-BD-2019</strain>
        <tissue evidence="2">Blood</tissue>
    </source>
</reference>
<feature type="region of interest" description="Disordered" evidence="1">
    <location>
        <begin position="363"/>
        <end position="398"/>
    </location>
</feature>
<feature type="compositionally biased region" description="Basic and acidic residues" evidence="1">
    <location>
        <begin position="515"/>
        <end position="527"/>
    </location>
</feature>
<dbReference type="InterPro" id="IPR042168">
    <property type="entry name" value="Pcp2"/>
</dbReference>
<keyword evidence="3" id="KW-1185">Reference proteome</keyword>
<proteinExistence type="predicted"/>
<dbReference type="Pfam" id="PF02188">
    <property type="entry name" value="GoLoco"/>
    <property type="match status" value="1"/>
</dbReference>
<feature type="compositionally biased region" description="Basic and acidic residues" evidence="1">
    <location>
        <begin position="534"/>
        <end position="547"/>
    </location>
</feature>
<dbReference type="InterPro" id="IPR011990">
    <property type="entry name" value="TPR-like_helical_dom_sf"/>
</dbReference>
<dbReference type="PROSITE" id="PS50877">
    <property type="entry name" value="GOLOCO"/>
    <property type="match status" value="4"/>
</dbReference>
<dbReference type="EMBL" id="JACTAM010000003">
    <property type="protein sequence ID" value="KAI2666037.1"/>
    <property type="molecule type" value="Genomic_DNA"/>
</dbReference>
<feature type="compositionally biased region" description="Low complexity" evidence="1">
    <location>
        <begin position="239"/>
        <end position="256"/>
    </location>
</feature>
<dbReference type="PANTHER" id="PTHR47503:SF1">
    <property type="entry name" value="PURKINJE CELL PROTEIN 2 HOMOLOG"/>
    <property type="match status" value="1"/>
</dbReference>
<feature type="region of interest" description="Disordered" evidence="1">
    <location>
        <begin position="55"/>
        <end position="91"/>
    </location>
</feature>
<evidence type="ECO:0000313" key="2">
    <source>
        <dbReference type="EMBL" id="KAI2666037.1"/>
    </source>
</evidence>
<dbReference type="SMART" id="SM00390">
    <property type="entry name" value="GoLoco"/>
    <property type="match status" value="5"/>
</dbReference>
<dbReference type="Gene3D" id="1.25.40.10">
    <property type="entry name" value="Tetratricopeptide repeat domain"/>
    <property type="match status" value="2"/>
</dbReference>
<protein>
    <submittedName>
        <fullName evidence="2">Purkinje cell protein 2</fullName>
    </submittedName>
</protein>
<organism evidence="2 3">
    <name type="scientific">Labeo rohita</name>
    <name type="common">Indian major carp</name>
    <name type="synonym">Cyprinus rohita</name>
    <dbReference type="NCBI Taxonomy" id="84645"/>
    <lineage>
        <taxon>Eukaryota</taxon>
        <taxon>Metazoa</taxon>
        <taxon>Chordata</taxon>
        <taxon>Craniata</taxon>
        <taxon>Vertebrata</taxon>
        <taxon>Euteleostomi</taxon>
        <taxon>Actinopterygii</taxon>
        <taxon>Neopterygii</taxon>
        <taxon>Teleostei</taxon>
        <taxon>Ostariophysi</taxon>
        <taxon>Cypriniformes</taxon>
        <taxon>Cyprinidae</taxon>
        <taxon>Labeoninae</taxon>
        <taxon>Labeonini</taxon>
        <taxon>Labeo</taxon>
    </lineage>
</organism>
<dbReference type="Proteomes" id="UP000830375">
    <property type="component" value="Unassembled WGS sequence"/>
</dbReference>
<name>A0ABQ8MT79_LABRO</name>